<dbReference type="OrthoDB" id="9802554at2"/>
<keyword evidence="3 4" id="KW-0285">Flavoprotein</keyword>
<feature type="binding site" evidence="3">
    <location>
        <position position="348"/>
    </location>
    <ligand>
        <name>CTP</name>
        <dbReference type="ChEBI" id="CHEBI:37563"/>
    </ligand>
</feature>
<feature type="binding site" evidence="3">
    <location>
        <position position="368"/>
    </location>
    <ligand>
        <name>CTP</name>
        <dbReference type="ChEBI" id="CHEBI:37563"/>
    </ligand>
</feature>
<dbReference type="STRING" id="749222.Nitsa_0885"/>
<evidence type="ECO:0000256" key="2">
    <source>
        <dbReference type="ARBA" id="ARBA00023239"/>
    </source>
</evidence>
<comment type="caution">
    <text evidence="3">Lacks conserved residue(s) required for the propagation of feature annotation.</text>
</comment>
<comment type="function">
    <text evidence="3">Catalyzes two sequential steps in the biosynthesis of coenzyme A. In the first step cysteine is conjugated to 4'-phosphopantothenate to form 4-phosphopantothenoylcysteine. In the second step the latter compound is decarboxylated to form 4'-phosphopantotheine.</text>
</comment>
<keyword evidence="8" id="KW-1185">Reference proteome</keyword>
<keyword evidence="1 3" id="KW-0210">Decarboxylase</keyword>
<keyword evidence="2 3" id="KW-0456">Lyase</keyword>
<comment type="catalytic activity">
    <reaction evidence="3 4">
        <text>N-[(R)-4-phosphopantothenoyl]-L-cysteine + H(+) = (R)-4'-phosphopantetheine + CO2</text>
        <dbReference type="Rhea" id="RHEA:16793"/>
        <dbReference type="ChEBI" id="CHEBI:15378"/>
        <dbReference type="ChEBI" id="CHEBI:16526"/>
        <dbReference type="ChEBI" id="CHEBI:59458"/>
        <dbReference type="ChEBI" id="CHEBI:61723"/>
        <dbReference type="EC" id="4.1.1.36"/>
    </reaction>
</comment>
<dbReference type="InterPro" id="IPR003382">
    <property type="entry name" value="Flavoprotein"/>
</dbReference>
<comment type="pathway">
    <text evidence="3 4">Cofactor biosynthesis; coenzyme A biosynthesis; CoA from (R)-pantothenate: step 3/5.</text>
</comment>
<dbReference type="InterPro" id="IPR007085">
    <property type="entry name" value="DNA/pantothenate-metab_flavo_C"/>
</dbReference>
<dbReference type="PANTHER" id="PTHR14359">
    <property type="entry name" value="HOMO-OLIGOMERIC FLAVIN CONTAINING CYS DECARBOXYLASE FAMILY"/>
    <property type="match status" value="1"/>
</dbReference>
<dbReference type="AlphaFoldDB" id="E6X2S9"/>
<proteinExistence type="inferred from homology"/>
<evidence type="ECO:0000256" key="1">
    <source>
        <dbReference type="ARBA" id="ARBA00022793"/>
    </source>
</evidence>
<dbReference type="Pfam" id="PF04127">
    <property type="entry name" value="DFP"/>
    <property type="match status" value="2"/>
</dbReference>
<keyword evidence="3" id="KW-0479">Metal-binding</keyword>
<dbReference type="Gene3D" id="3.40.50.10300">
    <property type="entry name" value="CoaB-like"/>
    <property type="match status" value="1"/>
</dbReference>
<sequence length="425" mass="46034">MTPKVDLQGRRILLGVSGSIAAYKACDVARLFIKAGAEVQVVMTPAAERFVSPLTFEALTRRPVLTESTESWSGPLNHIDVGKWAEAFIIAPATANTLNKLSKGIADNLLLQSALAYAGPLLVAPAANTQMLRSHYTEGSLKMLKVNDVTVIEPAEKLLACGDEGSGALAEPLEIFYQGARALLRDPFWQDRKAVVTGGGTREAIDPVRYIGNRSSGKMADALATALWLRGADVCYLRTVANEGLPQKVYTIDVESAEEMGEYLVDCIRVAKKGVMSKPSMNNPNPVGMVQKTPYLFMAAAVSDYRPRFPQEGKLKKNTLGETWTLELVRNPDLLASLDKSGIVSVAFKAETDSEAGRENARKLLEEKGVDAVCYNHVGEGKGFGKDENAVTFITADEETELHTAPKSELAFSILEQAKRLAADE</sequence>
<dbReference type="InterPro" id="IPR036551">
    <property type="entry name" value="Flavin_trans-like"/>
</dbReference>
<dbReference type="SUPFAM" id="SSF52507">
    <property type="entry name" value="Homo-oligomeric flavin-containing Cys decarboxylases, HFCD"/>
    <property type="match status" value="1"/>
</dbReference>
<dbReference type="Pfam" id="PF02441">
    <property type="entry name" value="Flavoprotein"/>
    <property type="match status" value="1"/>
</dbReference>
<evidence type="ECO:0000259" key="6">
    <source>
        <dbReference type="Pfam" id="PF04127"/>
    </source>
</evidence>
<feature type="binding site" evidence="3">
    <location>
        <position position="304"/>
    </location>
    <ligand>
        <name>CTP</name>
        <dbReference type="ChEBI" id="CHEBI:37563"/>
    </ligand>
</feature>
<evidence type="ECO:0000259" key="5">
    <source>
        <dbReference type="Pfam" id="PF02441"/>
    </source>
</evidence>
<dbReference type="UniPathway" id="UPA00241">
    <property type="reaction ID" value="UER00353"/>
</dbReference>
<dbReference type="PANTHER" id="PTHR14359:SF6">
    <property type="entry name" value="PHOSPHOPANTOTHENOYLCYSTEINE DECARBOXYLASE"/>
    <property type="match status" value="1"/>
</dbReference>
<comment type="similarity">
    <text evidence="3 4">In the C-terminal section; belongs to the PPC synthetase family.</text>
</comment>
<comment type="function">
    <text evidence="4">Catalyzes two steps in the biosynthesis of coenzyme A. In the first step cysteine is conjugated to 4'-phosphopantothenate to form 4-phosphopantothenoylcysteine, in the latter compound is decarboxylated to form 4'-phosphopantotheine.</text>
</comment>
<dbReference type="GO" id="GO:0010181">
    <property type="term" value="F:FMN binding"/>
    <property type="evidence" value="ECO:0007669"/>
    <property type="project" value="UniProtKB-UniRule"/>
</dbReference>
<organism evidence="7 8">
    <name type="scientific">Nitratifractor salsuginis (strain DSM 16511 / JCM 12458 / E9I37-1)</name>
    <dbReference type="NCBI Taxonomy" id="749222"/>
    <lineage>
        <taxon>Bacteria</taxon>
        <taxon>Pseudomonadati</taxon>
        <taxon>Campylobacterota</taxon>
        <taxon>Epsilonproteobacteria</taxon>
        <taxon>Campylobacterales</taxon>
        <taxon>Sulfurovaceae</taxon>
        <taxon>Nitratifractor</taxon>
    </lineage>
</organism>
<dbReference type="SUPFAM" id="SSF102645">
    <property type="entry name" value="CoaB-like"/>
    <property type="match status" value="1"/>
</dbReference>
<dbReference type="Gene3D" id="3.40.50.1950">
    <property type="entry name" value="Flavin prenyltransferase-like"/>
    <property type="match status" value="1"/>
</dbReference>
<dbReference type="Proteomes" id="UP000008633">
    <property type="component" value="Chromosome"/>
</dbReference>
<accession>E6X2S9</accession>
<feature type="active site" description="Proton donor" evidence="3">
    <location>
        <position position="161"/>
    </location>
</feature>
<keyword evidence="3" id="KW-0460">Magnesium</keyword>
<reference evidence="8" key="2">
    <citation type="submission" date="2011-01" db="EMBL/GenBank/DDBJ databases">
        <title>The complete genome of Nitratifractor salsuginis DSM 16511.</title>
        <authorList>
            <consortium name="US DOE Joint Genome Institute (JGI-PGF)"/>
            <person name="Lucas S."/>
            <person name="Copeland A."/>
            <person name="Lapidus A."/>
            <person name="Bruce D."/>
            <person name="Goodwin L."/>
            <person name="Pitluck S."/>
            <person name="Kyrpides N."/>
            <person name="Mavromatis K."/>
            <person name="Ivanova N."/>
            <person name="Mikhailova N."/>
            <person name="Zeytun A."/>
            <person name="Detter J.C."/>
            <person name="Tapia R."/>
            <person name="Han C."/>
            <person name="Land M."/>
            <person name="Hauser L."/>
            <person name="Markowitz V."/>
            <person name="Cheng J.-F."/>
            <person name="Hugenholtz P."/>
            <person name="Woyke T."/>
            <person name="Wu D."/>
            <person name="Tindall B."/>
            <person name="Schuetze A."/>
            <person name="Brambilla E."/>
            <person name="Klenk H.-P."/>
            <person name="Eisen J.A."/>
        </authorList>
    </citation>
    <scope>NUCLEOTIDE SEQUENCE [LARGE SCALE GENOMIC DNA]</scope>
    <source>
        <strain evidence="8">DSM 16511 / JCM 12458 / E9I37-1</strain>
    </source>
</reference>
<comment type="cofactor">
    <cofactor evidence="3">
        <name>FMN</name>
        <dbReference type="ChEBI" id="CHEBI:58210"/>
    </cofactor>
    <text evidence="3">Binds 1 FMN per subunit.</text>
</comment>
<protein>
    <recommendedName>
        <fullName evidence="3">Coenzyme A biosynthesis bifunctional protein CoaBC</fullName>
    </recommendedName>
    <alternativeName>
        <fullName evidence="3">DNA/pantothenate metabolism flavoprotein</fullName>
    </alternativeName>
    <alternativeName>
        <fullName evidence="3">Phosphopantothenoylcysteine synthetase/decarboxylase</fullName>
        <shortName evidence="3">PPCS-PPCDC</shortName>
    </alternativeName>
    <domain>
        <recommendedName>
            <fullName evidence="3">Phosphopantothenoylcysteine decarboxylase</fullName>
            <shortName evidence="3">PPC decarboxylase</shortName>
            <shortName evidence="3">PPC-DC</shortName>
            <ecNumber evidence="3">4.1.1.36</ecNumber>
        </recommendedName>
        <alternativeName>
            <fullName evidence="3">CoaC</fullName>
        </alternativeName>
    </domain>
    <domain>
        <recommendedName>
            <fullName evidence="3">Phosphopantothenate--cysteine ligase</fullName>
            <ecNumber evidence="3">6.3.2.5</ecNumber>
        </recommendedName>
        <alternativeName>
            <fullName evidence="3">CoaB</fullName>
        </alternativeName>
        <alternativeName>
            <fullName evidence="3">Phosphopantothenoylcysteine synthetase</fullName>
            <shortName evidence="3">PPC synthetase</shortName>
            <shortName evidence="3">PPC-S</shortName>
        </alternativeName>
    </domain>
</protein>
<dbReference type="GO" id="GO:0004632">
    <property type="term" value="F:phosphopantothenate--cysteine ligase activity"/>
    <property type="evidence" value="ECO:0007669"/>
    <property type="project" value="UniProtKB-UniRule"/>
</dbReference>
<dbReference type="KEGG" id="nsa:Nitsa_0885"/>
<feature type="domain" description="Flavoprotein" evidence="5">
    <location>
        <begin position="11"/>
        <end position="137"/>
    </location>
</feature>
<feature type="region of interest" description="Phosphopantothenoylcysteine decarboxylase" evidence="3">
    <location>
        <begin position="1"/>
        <end position="193"/>
    </location>
</feature>
<keyword evidence="3 4" id="KW-0436">Ligase</keyword>
<comment type="pathway">
    <text evidence="3 4">Cofactor biosynthesis; coenzyme A biosynthesis; CoA from (R)-pantothenate: step 2/5.</text>
</comment>
<dbReference type="EC" id="4.1.1.36" evidence="3"/>
<dbReference type="GO" id="GO:0015941">
    <property type="term" value="P:pantothenate catabolic process"/>
    <property type="evidence" value="ECO:0007669"/>
    <property type="project" value="InterPro"/>
</dbReference>
<dbReference type="eggNOG" id="COG0452">
    <property type="taxonomic scope" value="Bacteria"/>
</dbReference>
<feature type="domain" description="DNA/pantothenate metabolism flavoprotein C-terminal" evidence="6">
    <location>
        <begin position="190"/>
        <end position="268"/>
    </location>
</feature>
<dbReference type="InterPro" id="IPR035929">
    <property type="entry name" value="CoaB-like_sf"/>
</dbReference>
<dbReference type="RefSeq" id="WP_013553839.1">
    <property type="nucleotide sequence ID" value="NC_014935.1"/>
</dbReference>
<comment type="similarity">
    <text evidence="3 4">In the N-terminal section; belongs to the HFCD (homo-oligomeric flavin containing Cys decarboxylase) superfamily.</text>
</comment>
<comment type="catalytic activity">
    <reaction evidence="3 4">
        <text>(R)-4'-phosphopantothenate + L-cysteine + CTP = N-[(R)-4-phosphopantothenoyl]-L-cysteine + CMP + diphosphate + H(+)</text>
        <dbReference type="Rhea" id="RHEA:19397"/>
        <dbReference type="ChEBI" id="CHEBI:10986"/>
        <dbReference type="ChEBI" id="CHEBI:15378"/>
        <dbReference type="ChEBI" id="CHEBI:33019"/>
        <dbReference type="ChEBI" id="CHEBI:35235"/>
        <dbReference type="ChEBI" id="CHEBI:37563"/>
        <dbReference type="ChEBI" id="CHEBI:59458"/>
        <dbReference type="ChEBI" id="CHEBI:60377"/>
        <dbReference type="EC" id="6.3.2.5"/>
    </reaction>
</comment>
<dbReference type="GO" id="GO:0015937">
    <property type="term" value="P:coenzyme A biosynthetic process"/>
    <property type="evidence" value="ECO:0007669"/>
    <property type="project" value="UniProtKB-UniRule"/>
</dbReference>
<feature type="domain" description="DNA/pantothenate metabolism flavoprotein C-terminal" evidence="6">
    <location>
        <begin position="290"/>
        <end position="419"/>
    </location>
</feature>
<dbReference type="EC" id="6.3.2.5" evidence="3"/>
<evidence type="ECO:0000313" key="7">
    <source>
        <dbReference type="EMBL" id="ADV46145.1"/>
    </source>
</evidence>
<reference evidence="7 8" key="1">
    <citation type="journal article" date="2011" name="Stand. Genomic Sci.">
        <title>Complete genome sequence of Nitratifractor salsuginis type strain (E9I37-1).</title>
        <authorList>
            <person name="Anderson I."/>
            <person name="Sikorski J."/>
            <person name="Zeytun A."/>
            <person name="Nolan M."/>
            <person name="Lapidus A."/>
            <person name="Lucas S."/>
            <person name="Hammon N."/>
            <person name="Deshpande S."/>
            <person name="Cheng J.F."/>
            <person name="Tapia R."/>
            <person name="Han C."/>
            <person name="Goodwin L."/>
            <person name="Pitluck S."/>
            <person name="Liolios K."/>
            <person name="Pagani I."/>
            <person name="Ivanova N."/>
            <person name="Huntemann M."/>
            <person name="Mavromatis K."/>
            <person name="Ovchinikova G."/>
            <person name="Pati A."/>
            <person name="Chen A."/>
            <person name="Palaniappan K."/>
            <person name="Land M."/>
            <person name="Hauser L."/>
            <person name="Brambilla E.M."/>
            <person name="Ngatchou-Djao O.D."/>
            <person name="Rohde M."/>
            <person name="Tindall B.J."/>
            <person name="Goker M."/>
            <person name="Detter J.C."/>
            <person name="Woyke T."/>
            <person name="Bristow J."/>
            <person name="Eisen J.A."/>
            <person name="Markowitz V."/>
            <person name="Hugenholtz P."/>
            <person name="Klenk H.P."/>
            <person name="Kyrpides N.C."/>
        </authorList>
    </citation>
    <scope>NUCLEOTIDE SEQUENCE [LARGE SCALE GENOMIC DNA]</scope>
    <source>
        <strain evidence="8">DSM 16511 / JCM 12458 / E9I37-1</strain>
    </source>
</reference>
<gene>
    <name evidence="3" type="primary">coaBC</name>
    <name evidence="7" type="ordered locus">Nitsa_0885</name>
</gene>
<feature type="binding site" evidence="3">
    <location>
        <begin position="332"/>
        <end position="335"/>
    </location>
    <ligand>
        <name>CTP</name>
        <dbReference type="ChEBI" id="CHEBI:37563"/>
    </ligand>
</feature>
<keyword evidence="3" id="KW-0511">Multifunctional enzyme</keyword>
<evidence type="ECO:0000256" key="3">
    <source>
        <dbReference type="HAMAP-Rule" id="MF_02225"/>
    </source>
</evidence>
<feature type="region of interest" description="Phosphopantothenate--cysteine ligase" evidence="3">
    <location>
        <begin position="194"/>
        <end position="425"/>
    </location>
</feature>
<evidence type="ECO:0000256" key="4">
    <source>
        <dbReference type="RuleBase" id="RU364078"/>
    </source>
</evidence>
<comment type="cofactor">
    <cofactor evidence="3">
        <name>Mg(2+)</name>
        <dbReference type="ChEBI" id="CHEBI:18420"/>
    </cofactor>
</comment>
<evidence type="ECO:0000313" key="8">
    <source>
        <dbReference type="Proteomes" id="UP000008633"/>
    </source>
</evidence>
<dbReference type="EMBL" id="CP002452">
    <property type="protein sequence ID" value="ADV46145.1"/>
    <property type="molecule type" value="Genomic_DNA"/>
</dbReference>
<dbReference type="NCBIfam" id="TIGR00521">
    <property type="entry name" value="coaBC_dfp"/>
    <property type="match status" value="1"/>
</dbReference>
<dbReference type="InterPro" id="IPR005252">
    <property type="entry name" value="CoaBC"/>
</dbReference>
<dbReference type="GO" id="GO:0004633">
    <property type="term" value="F:phosphopantothenoylcysteine decarboxylase activity"/>
    <property type="evidence" value="ECO:0007669"/>
    <property type="project" value="UniProtKB-UniRule"/>
</dbReference>
<dbReference type="GO" id="GO:0046872">
    <property type="term" value="F:metal ion binding"/>
    <property type="evidence" value="ECO:0007669"/>
    <property type="project" value="UniProtKB-KW"/>
</dbReference>
<dbReference type="GO" id="GO:0071513">
    <property type="term" value="C:phosphopantothenoylcysteine decarboxylase complex"/>
    <property type="evidence" value="ECO:0007669"/>
    <property type="project" value="TreeGrafter"/>
</dbReference>
<name>E6X2S9_NITSE</name>
<dbReference type="HOGENOM" id="CLU_033319_0_0_7"/>
<dbReference type="HAMAP" id="MF_02225">
    <property type="entry name" value="CoaBC"/>
    <property type="match status" value="1"/>
</dbReference>
<feature type="binding site" evidence="3">
    <location>
        <position position="314"/>
    </location>
    <ligand>
        <name>CTP</name>
        <dbReference type="ChEBI" id="CHEBI:37563"/>
    </ligand>
</feature>
<keyword evidence="3 4" id="KW-0288">FMN</keyword>